<evidence type="ECO:0000313" key="2">
    <source>
        <dbReference type="EnsemblMetazoa" id="HelroP183971"/>
    </source>
</evidence>
<evidence type="ECO:0000313" key="3">
    <source>
        <dbReference type="Proteomes" id="UP000015101"/>
    </source>
</evidence>
<dbReference type="GeneID" id="20209286"/>
<name>T1FKD7_HELRO</name>
<dbReference type="KEGG" id="hro:HELRODRAFT_183971"/>
<dbReference type="InParanoid" id="T1FKD7"/>
<proteinExistence type="predicted"/>
<accession>T1FKD7</accession>
<dbReference type="EnsemblMetazoa" id="HelroT183971">
    <property type="protein sequence ID" value="HelroP183971"/>
    <property type="gene ID" value="HelroG183971"/>
</dbReference>
<reference evidence="1 3" key="2">
    <citation type="journal article" date="2013" name="Nature">
        <title>Insights into bilaterian evolution from three spiralian genomes.</title>
        <authorList>
            <person name="Simakov O."/>
            <person name="Marletaz F."/>
            <person name="Cho S.J."/>
            <person name="Edsinger-Gonzales E."/>
            <person name="Havlak P."/>
            <person name="Hellsten U."/>
            <person name="Kuo D.H."/>
            <person name="Larsson T."/>
            <person name="Lv J."/>
            <person name="Arendt D."/>
            <person name="Savage R."/>
            <person name="Osoegawa K."/>
            <person name="de Jong P."/>
            <person name="Grimwood J."/>
            <person name="Chapman J.A."/>
            <person name="Shapiro H."/>
            <person name="Aerts A."/>
            <person name="Otillar R.P."/>
            <person name="Terry A.Y."/>
            <person name="Boore J.L."/>
            <person name="Grigoriev I.V."/>
            <person name="Lindberg D.R."/>
            <person name="Seaver E.C."/>
            <person name="Weisblat D.A."/>
            <person name="Putnam N.H."/>
            <person name="Rokhsar D.S."/>
        </authorList>
    </citation>
    <scope>NUCLEOTIDE SEQUENCE</scope>
</reference>
<dbReference type="Proteomes" id="UP000015101">
    <property type="component" value="Unassembled WGS sequence"/>
</dbReference>
<protein>
    <submittedName>
        <fullName evidence="1 2">Uncharacterized protein</fullName>
    </submittedName>
</protein>
<evidence type="ECO:0000313" key="1">
    <source>
        <dbReference type="EMBL" id="ESO09654.1"/>
    </source>
</evidence>
<dbReference type="HOGENOM" id="CLU_1225967_0_0_1"/>
<dbReference type="RefSeq" id="XP_009012232.1">
    <property type="nucleotide sequence ID" value="XM_009013984.1"/>
</dbReference>
<organism evidence="2 3">
    <name type="scientific">Helobdella robusta</name>
    <name type="common">Californian leech</name>
    <dbReference type="NCBI Taxonomy" id="6412"/>
    <lineage>
        <taxon>Eukaryota</taxon>
        <taxon>Metazoa</taxon>
        <taxon>Spiralia</taxon>
        <taxon>Lophotrochozoa</taxon>
        <taxon>Annelida</taxon>
        <taxon>Clitellata</taxon>
        <taxon>Hirudinea</taxon>
        <taxon>Rhynchobdellida</taxon>
        <taxon>Glossiphoniidae</taxon>
        <taxon>Helobdella</taxon>
    </lineage>
</organism>
<dbReference type="CTD" id="20209286"/>
<reference evidence="2" key="3">
    <citation type="submission" date="2015-06" db="UniProtKB">
        <authorList>
            <consortium name="EnsemblMetazoa"/>
        </authorList>
    </citation>
    <scope>IDENTIFICATION</scope>
</reference>
<gene>
    <name evidence="2" type="primary">20209286</name>
    <name evidence="1" type="ORF">HELRODRAFT_183971</name>
</gene>
<sequence length="226" mass="26238">MTPLVRLVATSQKFCYRGDWSKHHELRTAACTNNKTCAIMLKTAGDEQFNTCILDYGETKQARALCFVQFSENMTFYKKVIEFHSGRKFQTIAIFMCSLEKCNDRRQYAELLKNYQSKQFELNAVGEKSKNEDANKNDNNKVMRKVLIKYYVNKDEAKFNILEVEVPKSVAANSLDGSRIDRNFYYHEDKDFGYPSIFQPVDDGEADSAVDKINPLEFMNEEYNIN</sequence>
<reference evidence="3" key="1">
    <citation type="submission" date="2012-12" db="EMBL/GenBank/DDBJ databases">
        <authorList>
            <person name="Hellsten U."/>
            <person name="Grimwood J."/>
            <person name="Chapman J.A."/>
            <person name="Shapiro H."/>
            <person name="Aerts A."/>
            <person name="Otillar R.P."/>
            <person name="Terry A.Y."/>
            <person name="Boore J.L."/>
            <person name="Simakov O."/>
            <person name="Marletaz F."/>
            <person name="Cho S.-J."/>
            <person name="Edsinger-Gonzales E."/>
            <person name="Havlak P."/>
            <person name="Kuo D.-H."/>
            <person name="Larsson T."/>
            <person name="Lv J."/>
            <person name="Arendt D."/>
            <person name="Savage R."/>
            <person name="Osoegawa K."/>
            <person name="de Jong P."/>
            <person name="Lindberg D.R."/>
            <person name="Seaver E.C."/>
            <person name="Weisblat D.A."/>
            <person name="Putnam N.H."/>
            <person name="Grigoriev I.V."/>
            <person name="Rokhsar D.S."/>
        </authorList>
    </citation>
    <scope>NUCLEOTIDE SEQUENCE</scope>
</reference>
<keyword evidence="3" id="KW-1185">Reference proteome</keyword>
<dbReference type="EMBL" id="KB095940">
    <property type="protein sequence ID" value="ESO09654.1"/>
    <property type="molecule type" value="Genomic_DNA"/>
</dbReference>
<dbReference type="AlphaFoldDB" id="T1FKD7"/>
<dbReference type="EMBL" id="AMQM01009096">
    <property type="status" value="NOT_ANNOTATED_CDS"/>
    <property type="molecule type" value="Genomic_DNA"/>
</dbReference>